<accession>A0A074JS26</accession>
<proteinExistence type="predicted"/>
<sequence length="89" mass="9354">MAQGAERANVDDMARASQRLQRLLPIGCKVCSAFEHARGLLELAVRGEGHPKGVQVIGGLAIKGHEISPVGRPGAAPRADNSDLTSRSE</sequence>
<evidence type="ECO:0000256" key="1">
    <source>
        <dbReference type="SAM" id="MobiDB-lite"/>
    </source>
</evidence>
<protein>
    <submittedName>
        <fullName evidence="2">Uncharacterized protein</fullName>
    </submittedName>
</protein>
<comment type="caution">
    <text evidence="2">The sequence shown here is derived from an EMBL/GenBank/DDBJ whole genome shotgun (WGS) entry which is preliminary data.</text>
</comment>
<evidence type="ECO:0000313" key="3">
    <source>
        <dbReference type="Proteomes" id="UP000027471"/>
    </source>
</evidence>
<dbReference type="AlphaFoldDB" id="A0A074JS26"/>
<evidence type="ECO:0000313" key="2">
    <source>
        <dbReference type="EMBL" id="KEO60456.1"/>
    </source>
</evidence>
<feature type="region of interest" description="Disordered" evidence="1">
    <location>
        <begin position="66"/>
        <end position="89"/>
    </location>
</feature>
<keyword evidence="3" id="KW-1185">Reference proteome</keyword>
<dbReference type="Proteomes" id="UP000027471">
    <property type="component" value="Unassembled WGS sequence"/>
</dbReference>
<reference evidence="2 3" key="1">
    <citation type="journal article" date="2015" name="Antonie Van Leeuwenhoek">
        <title>Thioclava indica sp. nov., isolated from surface seawater of the Indian Ocean.</title>
        <authorList>
            <person name="Liu Y."/>
            <person name="Lai Q."/>
            <person name="Du J."/>
            <person name="Xu H."/>
            <person name="Jiang L."/>
            <person name="Shao Z."/>
        </authorList>
    </citation>
    <scope>NUCLEOTIDE SEQUENCE [LARGE SCALE GENOMIC DNA]</scope>
    <source>
        <strain evidence="2 3">DT23-4</strain>
    </source>
</reference>
<gene>
    <name evidence="2" type="ORF">DT23_02925</name>
</gene>
<organism evidence="2 3">
    <name type="scientific">Thioclava indica</name>
    <dbReference type="NCBI Taxonomy" id="1353528"/>
    <lineage>
        <taxon>Bacteria</taxon>
        <taxon>Pseudomonadati</taxon>
        <taxon>Pseudomonadota</taxon>
        <taxon>Alphaproteobacteria</taxon>
        <taxon>Rhodobacterales</taxon>
        <taxon>Paracoccaceae</taxon>
        <taxon>Thioclava</taxon>
    </lineage>
</organism>
<dbReference type="EMBL" id="AUNB01000018">
    <property type="protein sequence ID" value="KEO60456.1"/>
    <property type="molecule type" value="Genomic_DNA"/>
</dbReference>
<name>A0A074JS26_9RHOB</name>
<dbReference type="STRING" id="1353528.DT23_02925"/>